<dbReference type="GO" id="GO:0003677">
    <property type="term" value="F:DNA binding"/>
    <property type="evidence" value="ECO:0007669"/>
    <property type="project" value="InterPro"/>
</dbReference>
<evidence type="ECO:0008006" key="3">
    <source>
        <dbReference type="Google" id="ProtNLM"/>
    </source>
</evidence>
<gene>
    <name evidence="1" type="ORF">DE8555_1374</name>
</gene>
<proteinExistence type="predicted"/>
<name>A0AAC9GDV0_NEIME</name>
<evidence type="ECO:0000313" key="2">
    <source>
        <dbReference type="Proteomes" id="UP000092966"/>
    </source>
</evidence>
<organism evidence="1 2">
    <name type="scientific">Neisseria meningitidis</name>
    <dbReference type="NCBI Taxonomy" id="487"/>
    <lineage>
        <taxon>Bacteria</taxon>
        <taxon>Pseudomonadati</taxon>
        <taxon>Pseudomonadota</taxon>
        <taxon>Betaproteobacteria</taxon>
        <taxon>Neisseriales</taxon>
        <taxon>Neisseriaceae</taxon>
        <taxon>Neisseria</taxon>
    </lineage>
</organism>
<dbReference type="SUPFAM" id="SSF47413">
    <property type="entry name" value="lambda repressor-like DNA-binding domains"/>
    <property type="match status" value="1"/>
</dbReference>
<dbReference type="Proteomes" id="UP000092966">
    <property type="component" value="Chromosome"/>
</dbReference>
<sequence length="81" mass="9274">MSPYEKLINHFGSSLAVARELNMAAPSVFSWKTKKIPIIRCIEIENITDKKITRKDLRPDDWHLIWPELADGITNPNGAEK</sequence>
<dbReference type="Pfam" id="PF15943">
    <property type="entry name" value="YdaS_toxin"/>
    <property type="match status" value="1"/>
</dbReference>
<evidence type="ECO:0000313" key="1">
    <source>
        <dbReference type="EMBL" id="ANW91918.1"/>
    </source>
</evidence>
<reference evidence="1 2" key="1">
    <citation type="submission" date="2015-07" db="EMBL/GenBank/DDBJ databases">
        <title>Comparative genome sequencing reveals within-host evolution of Neisseria meningitidis during.</title>
        <authorList>
            <person name="Klughammer J."/>
            <person name="Dittrich M."/>
            <person name="Mueller T."/>
            <person name="Blom J."/>
            <person name="Goesmann A."/>
            <person name="Vogel U."/>
            <person name="Frosch M."/>
            <person name="Bock C."/>
            <person name="Schoen C."/>
        </authorList>
    </citation>
    <scope>NUCLEOTIDE SEQUENCE [LARGE SCALE GENOMIC DNA]</scope>
    <source>
        <strain evidence="1 2">DE8555</strain>
    </source>
</reference>
<dbReference type="Gene3D" id="1.10.260.40">
    <property type="entry name" value="lambda repressor-like DNA-binding domains"/>
    <property type="match status" value="1"/>
</dbReference>
<dbReference type="InterPro" id="IPR010982">
    <property type="entry name" value="Lambda_DNA-bd_dom_sf"/>
</dbReference>
<accession>A0AAC9GDV0</accession>
<dbReference type="RefSeq" id="WP_002242802.1">
    <property type="nucleotide sequence ID" value="NZ_CP012393.1"/>
</dbReference>
<dbReference type="InterPro" id="IPR031856">
    <property type="entry name" value="YdaS_toxin-like"/>
</dbReference>
<protein>
    <recommendedName>
        <fullName evidence="3">Cro/Cl family transcriptional regulator</fullName>
    </recommendedName>
</protein>
<dbReference type="AlphaFoldDB" id="A0AAC9GDV0"/>
<dbReference type="EMBL" id="CP012393">
    <property type="protein sequence ID" value="ANW91918.1"/>
    <property type="molecule type" value="Genomic_DNA"/>
</dbReference>